<dbReference type="EMBL" id="CP000230">
    <property type="protein sequence ID" value="ABC21179.1"/>
    <property type="molecule type" value="Genomic_DNA"/>
</dbReference>
<dbReference type="CDD" id="cd03190">
    <property type="entry name" value="GST_C_Omega_like"/>
    <property type="match status" value="1"/>
</dbReference>
<feature type="domain" description="GST C-terminal" evidence="4">
    <location>
        <begin position="157"/>
        <end position="281"/>
    </location>
</feature>
<feature type="active site" description="Proton donor/acceptor" evidence="1">
    <location>
        <position position="180"/>
    </location>
</feature>
<dbReference type="GO" id="GO:0004364">
    <property type="term" value="F:glutathione transferase activity"/>
    <property type="evidence" value="ECO:0007669"/>
    <property type="project" value="InterPro"/>
</dbReference>
<dbReference type="PANTHER" id="PTHR32419:SF6">
    <property type="entry name" value="GLUTATHIONE S-TRANSFERASE OMEGA-LIKE 1-RELATED"/>
    <property type="match status" value="1"/>
</dbReference>
<organism evidence="5 6">
    <name type="scientific">Rhodospirillum rubrum (strain ATCC 11170 / ATH 1.1.1 / DSM 467 / LMG 4362 / NCIMB 8255 / S1)</name>
    <dbReference type="NCBI Taxonomy" id="269796"/>
    <lineage>
        <taxon>Bacteria</taxon>
        <taxon>Pseudomonadati</taxon>
        <taxon>Pseudomonadota</taxon>
        <taxon>Alphaproteobacteria</taxon>
        <taxon>Rhodospirillales</taxon>
        <taxon>Rhodospirillaceae</taxon>
        <taxon>Rhodospirillum</taxon>
    </lineage>
</organism>
<dbReference type="SFLD" id="SFLDS00019">
    <property type="entry name" value="Glutathione_Transferase_(cytos"/>
    <property type="match status" value="1"/>
</dbReference>
<feature type="active site" description="Nucleophile" evidence="1">
    <location>
        <position position="54"/>
    </location>
</feature>
<dbReference type="Gene3D" id="3.40.30.10">
    <property type="entry name" value="Glutaredoxin"/>
    <property type="match status" value="1"/>
</dbReference>
<dbReference type="Pfam" id="PF13410">
    <property type="entry name" value="GST_C_2"/>
    <property type="match status" value="1"/>
</dbReference>
<gene>
    <name evidence="5" type="ordered locus">Rru_A0374</name>
</gene>
<accession>Q2RXG6</accession>
<dbReference type="InterPro" id="IPR010987">
    <property type="entry name" value="Glutathione-S-Trfase_C-like"/>
</dbReference>
<evidence type="ECO:0000256" key="3">
    <source>
        <dbReference type="PIRSR" id="PIRSR015753-3"/>
    </source>
</evidence>
<evidence type="ECO:0000256" key="2">
    <source>
        <dbReference type="PIRSR" id="PIRSR015753-2"/>
    </source>
</evidence>
<dbReference type="SUPFAM" id="SSF52833">
    <property type="entry name" value="Thioredoxin-like"/>
    <property type="match status" value="1"/>
</dbReference>
<evidence type="ECO:0000259" key="4">
    <source>
        <dbReference type="PROSITE" id="PS50405"/>
    </source>
</evidence>
<dbReference type="AlphaFoldDB" id="Q2RXG6"/>
<reference evidence="5 6" key="1">
    <citation type="journal article" date="2011" name="Stand. Genomic Sci.">
        <title>Complete genome sequence of Rhodospirillum rubrum type strain (S1).</title>
        <authorList>
            <person name="Munk A.C."/>
            <person name="Copeland A."/>
            <person name="Lucas S."/>
            <person name="Lapidus A."/>
            <person name="Del Rio T.G."/>
            <person name="Barry K."/>
            <person name="Detter J.C."/>
            <person name="Hammon N."/>
            <person name="Israni S."/>
            <person name="Pitluck S."/>
            <person name="Brettin T."/>
            <person name="Bruce D."/>
            <person name="Han C."/>
            <person name="Tapia R."/>
            <person name="Gilna P."/>
            <person name="Schmutz J."/>
            <person name="Larimer F."/>
            <person name="Land M."/>
            <person name="Kyrpides N.C."/>
            <person name="Mavromatis K."/>
            <person name="Richardson P."/>
            <person name="Rohde M."/>
            <person name="Goker M."/>
            <person name="Klenk H.P."/>
            <person name="Zhang Y."/>
            <person name="Roberts G.P."/>
            <person name="Reslewic S."/>
            <person name="Schwartz D.C."/>
        </authorList>
    </citation>
    <scope>NUCLEOTIDE SEQUENCE [LARGE SCALE GENOMIC DNA]</scope>
    <source>
        <strain evidence="6">ATCC 11170 / ATH 1.1.1 / DSM 467 / LMG 4362 / NCIMB 8255 / S1</strain>
    </source>
</reference>
<feature type="site" description="Lowers pKa of active site Cys" evidence="3">
    <location>
        <position position="238"/>
    </location>
</feature>
<dbReference type="PROSITE" id="PS50405">
    <property type="entry name" value="GST_CTER"/>
    <property type="match status" value="1"/>
</dbReference>
<dbReference type="InterPro" id="IPR040079">
    <property type="entry name" value="Glutathione_S-Trfase"/>
</dbReference>
<dbReference type="RefSeq" id="WP_011388127.1">
    <property type="nucleotide sequence ID" value="NC_007643.1"/>
</dbReference>
<keyword evidence="6" id="KW-1185">Reference proteome</keyword>
<sequence length="309" mass="34515">MGLLIDGQWHDHWYDTAASGGRFERQPSAFRDKVGDRGFPAEAGRYRLYVSYACPWAHRTLIARALKGLEDALPVTVVEPLMLENGWELAEGADPLEGARFLHQLYTRAKADYSGRVSVPVLWDSQTATIVNNESAEILRMIDSAFGALASGPSLYPEDKREEIDAINAWVYDAINNGVYKAGFATTQAAYEEAVTALFAALARVEAILSERRFLVGDQPTEADWRLFTTLIRFDCVYVGHFKCALRRISDSPVLFAYLRDLYQVPGIAQTVRFDHIKTHYYASHRTINPTGIVPLGPDIDFTAPHGRG</sequence>
<proteinExistence type="predicted"/>
<dbReference type="InterPro" id="IPR036249">
    <property type="entry name" value="Thioredoxin-like_sf"/>
</dbReference>
<dbReference type="SFLD" id="SFLDG01206">
    <property type="entry name" value="Xi.1"/>
    <property type="match status" value="1"/>
</dbReference>
<evidence type="ECO:0000313" key="5">
    <source>
        <dbReference type="EMBL" id="ABC21179.1"/>
    </source>
</evidence>
<feature type="binding site" evidence="2">
    <location>
        <position position="87"/>
    </location>
    <ligand>
        <name>glutathione</name>
        <dbReference type="ChEBI" id="CHEBI:57925"/>
    </ligand>
</feature>
<dbReference type="KEGG" id="rru:Rru_A0374"/>
<feature type="binding site" evidence="2">
    <location>
        <begin position="134"/>
        <end position="135"/>
    </location>
    <ligand>
        <name>glutathione</name>
        <dbReference type="ChEBI" id="CHEBI:57925"/>
    </ligand>
</feature>
<dbReference type="SUPFAM" id="SSF47616">
    <property type="entry name" value="GST C-terminal domain-like"/>
    <property type="match status" value="1"/>
</dbReference>
<protein>
    <recommendedName>
        <fullName evidence="4">GST C-terminal domain-containing protein</fullName>
    </recommendedName>
</protein>
<dbReference type="PhylomeDB" id="Q2RXG6"/>
<dbReference type="HOGENOM" id="CLU_037263_1_0_5"/>
<dbReference type="Proteomes" id="UP000001929">
    <property type="component" value="Chromosome"/>
</dbReference>
<evidence type="ECO:0000256" key="1">
    <source>
        <dbReference type="PIRSR" id="PIRSR015753-1"/>
    </source>
</evidence>
<dbReference type="EnsemblBacteria" id="ABC21179">
    <property type="protein sequence ID" value="ABC21179"/>
    <property type="gene ID" value="Rru_A0374"/>
</dbReference>
<feature type="binding site" evidence="2">
    <location>
        <begin position="116"/>
        <end position="119"/>
    </location>
    <ligand>
        <name>glutathione</name>
        <dbReference type="ChEBI" id="CHEBI:57925"/>
    </ligand>
</feature>
<dbReference type="Gene3D" id="1.20.1050.10">
    <property type="match status" value="1"/>
</dbReference>
<dbReference type="InterPro" id="IPR036282">
    <property type="entry name" value="Glutathione-S-Trfase_C_sf"/>
</dbReference>
<dbReference type="Pfam" id="PF13409">
    <property type="entry name" value="GST_N_2"/>
    <property type="match status" value="1"/>
</dbReference>
<dbReference type="GO" id="GO:0005737">
    <property type="term" value="C:cytoplasm"/>
    <property type="evidence" value="ECO:0007669"/>
    <property type="project" value="TreeGrafter"/>
</dbReference>
<dbReference type="InterPro" id="IPR016639">
    <property type="entry name" value="GST_Omega/GSH"/>
</dbReference>
<dbReference type="PANTHER" id="PTHR32419">
    <property type="entry name" value="GLUTATHIONYL-HYDROQUINONE REDUCTASE"/>
    <property type="match status" value="1"/>
</dbReference>
<dbReference type="PATRIC" id="fig|269796.9.peg.431"/>
<dbReference type="eggNOG" id="COG0435">
    <property type="taxonomic scope" value="Bacteria"/>
</dbReference>
<dbReference type="SFLD" id="SFLDG01148">
    <property type="entry name" value="Xi_(cytGST)"/>
    <property type="match status" value="1"/>
</dbReference>
<dbReference type="PIRSF" id="PIRSF015753">
    <property type="entry name" value="GST"/>
    <property type="match status" value="1"/>
</dbReference>
<dbReference type="InterPro" id="IPR004045">
    <property type="entry name" value="Glutathione_S-Trfase_N"/>
</dbReference>
<feature type="site" description="Lowers pKa of active site Cys" evidence="3">
    <location>
        <position position="281"/>
    </location>
</feature>
<name>Q2RXG6_RHORT</name>
<dbReference type="STRING" id="269796.Rru_A0374"/>
<evidence type="ECO:0000313" key="6">
    <source>
        <dbReference type="Proteomes" id="UP000001929"/>
    </source>
</evidence>
<dbReference type="InterPro" id="IPR047047">
    <property type="entry name" value="GST_Omega-like_C"/>
</dbReference>